<dbReference type="RefSeq" id="WP_305993524.1">
    <property type="nucleotide sequence ID" value="NZ_JAVAMP010000012.1"/>
</dbReference>
<proteinExistence type="predicted"/>
<organism evidence="1 2">
    <name type="scientific">Chengkuizengella axinellae</name>
    <dbReference type="NCBI Taxonomy" id="3064388"/>
    <lineage>
        <taxon>Bacteria</taxon>
        <taxon>Bacillati</taxon>
        <taxon>Bacillota</taxon>
        <taxon>Bacilli</taxon>
        <taxon>Bacillales</taxon>
        <taxon>Paenibacillaceae</taxon>
        <taxon>Chengkuizengella</taxon>
    </lineage>
</organism>
<protein>
    <recommendedName>
        <fullName evidence="3">DUF2726 domain-containing protein</fullName>
    </recommendedName>
</protein>
<dbReference type="EMBL" id="JAVAMP010000012">
    <property type="protein sequence ID" value="MDP5276214.1"/>
    <property type="molecule type" value="Genomic_DNA"/>
</dbReference>
<name>A0ABT9J3N6_9BACL</name>
<gene>
    <name evidence="1" type="ORF">Q5Y73_19130</name>
</gene>
<dbReference type="Proteomes" id="UP001231941">
    <property type="component" value="Unassembled WGS sequence"/>
</dbReference>
<dbReference type="Gene3D" id="3.40.960.10">
    <property type="entry name" value="VSR Endonuclease"/>
    <property type="match status" value="1"/>
</dbReference>
<evidence type="ECO:0008006" key="3">
    <source>
        <dbReference type="Google" id="ProtNLM"/>
    </source>
</evidence>
<keyword evidence="2" id="KW-1185">Reference proteome</keyword>
<accession>A0ABT9J3N6</accession>
<reference evidence="1 2" key="1">
    <citation type="submission" date="2023-08" db="EMBL/GenBank/DDBJ databases">
        <authorList>
            <person name="Park J.-S."/>
        </authorList>
    </citation>
    <scope>NUCLEOTIDE SEQUENCE [LARGE SCALE GENOMIC DNA]</scope>
    <source>
        <strain evidence="1 2">2205SS18-9</strain>
    </source>
</reference>
<sequence>MVWKPDSNKENLGYPKPEEFENMTQDQFEKYCNSLSLAPTQYEYAKGNALSNHFDFINTELEKVDMEGFPTVSVNKDLELGWFQWGERLMMKREDYEDLYESCRHNWSRMCESPIECILLNEVKKIELNPIINLTLGEMLLKCKRDIAGRFTEGAGERYDQVYMTIDGDRPVPILIVECDGEADHNNVKDIKKDAKKEYNLSYHFPYAHVLRFTGSEINNSSKKCASIIKTTFDFLCSIYPQLKANPDMVEKMRNTAIQRFVKSIE</sequence>
<evidence type="ECO:0000313" key="1">
    <source>
        <dbReference type="EMBL" id="MDP5276214.1"/>
    </source>
</evidence>
<evidence type="ECO:0000313" key="2">
    <source>
        <dbReference type="Proteomes" id="UP001231941"/>
    </source>
</evidence>
<comment type="caution">
    <text evidence="1">The sequence shown here is derived from an EMBL/GenBank/DDBJ whole genome shotgun (WGS) entry which is preliminary data.</text>
</comment>